<dbReference type="AlphaFoldDB" id="A0A0H5QQ12"/>
<dbReference type="GO" id="GO:0005524">
    <property type="term" value="F:ATP binding"/>
    <property type="evidence" value="ECO:0007669"/>
    <property type="project" value="UniProtKB-UniRule"/>
</dbReference>
<evidence type="ECO:0000259" key="7">
    <source>
        <dbReference type="PROSITE" id="PS51456"/>
    </source>
</evidence>
<dbReference type="PROSITE" id="PS51456">
    <property type="entry name" value="MYOSIN_MOTOR"/>
    <property type="match status" value="1"/>
</dbReference>
<dbReference type="PANTHER" id="PTHR13140:SF706">
    <property type="entry name" value="DILUTE CLASS UNCONVENTIONAL MYOSIN, ISOFORM C"/>
    <property type="match status" value="1"/>
</dbReference>
<protein>
    <recommendedName>
        <fullName evidence="7">Myosin motor domain-containing protein</fullName>
    </recommendedName>
</protein>
<dbReference type="InterPro" id="IPR036961">
    <property type="entry name" value="Kinesin_motor_dom_sf"/>
</dbReference>
<dbReference type="GO" id="GO:0000146">
    <property type="term" value="F:microfilament motor activity"/>
    <property type="evidence" value="ECO:0007669"/>
    <property type="project" value="TreeGrafter"/>
</dbReference>
<dbReference type="PANTHER" id="PTHR13140">
    <property type="entry name" value="MYOSIN"/>
    <property type="match status" value="1"/>
</dbReference>
<keyword evidence="1 6" id="KW-0547">Nucleotide-binding</keyword>
<dbReference type="GO" id="GO:0051015">
    <property type="term" value="F:actin filament binding"/>
    <property type="evidence" value="ECO:0007669"/>
    <property type="project" value="TreeGrafter"/>
</dbReference>
<dbReference type="SUPFAM" id="SSF52540">
    <property type="entry name" value="P-loop containing nucleoside triphosphate hydrolases"/>
    <property type="match status" value="1"/>
</dbReference>
<evidence type="ECO:0000256" key="6">
    <source>
        <dbReference type="PROSITE-ProRule" id="PRU00782"/>
    </source>
</evidence>
<evidence type="ECO:0000313" key="8">
    <source>
        <dbReference type="EMBL" id="CRZ04180.1"/>
    </source>
</evidence>
<feature type="binding site" evidence="6">
    <location>
        <begin position="187"/>
        <end position="194"/>
    </location>
    <ligand>
        <name>ATP</name>
        <dbReference type="ChEBI" id="CHEBI:30616"/>
    </ligand>
</feature>
<accession>A0A0H5QQ12</accession>
<name>A0A0H5QQ12_9EUKA</name>
<evidence type="ECO:0000256" key="3">
    <source>
        <dbReference type="ARBA" id="ARBA00023123"/>
    </source>
</evidence>
<evidence type="ECO:0000256" key="5">
    <source>
        <dbReference type="ARBA" id="ARBA00023203"/>
    </source>
</evidence>
<proteinExistence type="inferred from homology"/>
<keyword evidence="5 6" id="KW-0009">Actin-binding</keyword>
<sequence>PMRIDPDSDPLPEHNDAAMRARRPSVMALSASQVYVQDPDDVWHECIVLGQVDADTLRVRRQNGNIVCVESAACLSGMELPERGYDDMTAMSSLHEASVLHNLRRRFEQHQIYTMISDILVSVNPFVSLPIYTAELRQAYRSIYPHGAAAAAAADATALPPHIYAFACQVFRRLHANQRNQAIIISGESGAGKTEANKLIVHMINGEGDRPWSQTTSTGAVSLHSRVLNTSPILEAFGNAKTIRNNNSSRFVRLISSVATPNDPLISHHVTGFCIWKYFLCRNNELLFRVLI</sequence>
<dbReference type="Gene3D" id="3.40.850.10">
    <property type="entry name" value="Kinesin motor domain"/>
    <property type="match status" value="1"/>
</dbReference>
<comment type="caution">
    <text evidence="6">Lacks conserved residue(s) required for the propagation of feature annotation.</text>
</comment>
<feature type="domain" description="Myosin motor" evidence="7">
    <location>
        <begin position="83"/>
        <end position="292"/>
    </location>
</feature>
<comment type="similarity">
    <text evidence="6">Belongs to the TRAFAC class myosin-kinesin ATPase superfamily. Myosin family.</text>
</comment>
<feature type="non-terminal residue" evidence="8">
    <location>
        <position position="1"/>
    </location>
</feature>
<dbReference type="Pfam" id="PF00063">
    <property type="entry name" value="Myosin_head"/>
    <property type="match status" value="1"/>
</dbReference>
<dbReference type="GO" id="GO:0005737">
    <property type="term" value="C:cytoplasm"/>
    <property type="evidence" value="ECO:0007669"/>
    <property type="project" value="TreeGrafter"/>
</dbReference>
<keyword evidence="4 6" id="KW-0505">Motor protein</keyword>
<dbReference type="PRINTS" id="PR00193">
    <property type="entry name" value="MYOSINHEAVY"/>
</dbReference>
<organism evidence="8">
    <name type="scientific">Spongospora subterranea</name>
    <dbReference type="NCBI Taxonomy" id="70186"/>
    <lineage>
        <taxon>Eukaryota</taxon>
        <taxon>Sar</taxon>
        <taxon>Rhizaria</taxon>
        <taxon>Endomyxa</taxon>
        <taxon>Phytomyxea</taxon>
        <taxon>Plasmodiophorida</taxon>
        <taxon>Plasmodiophoridae</taxon>
        <taxon>Spongospora</taxon>
    </lineage>
</organism>
<reference evidence="8" key="1">
    <citation type="submission" date="2015-04" db="EMBL/GenBank/DDBJ databases">
        <title>The genome sequence of the plant pathogenic Rhizarian Plasmodiophora brassicae reveals insights in its biotrophic life cycle and the origin of chitin synthesis.</title>
        <authorList>
            <person name="Schwelm A."/>
            <person name="Fogelqvist J."/>
            <person name="Knaust A."/>
            <person name="Julke S."/>
            <person name="Lilja T."/>
            <person name="Dhandapani V."/>
            <person name="Bonilla-Rosso G."/>
            <person name="Karlsson M."/>
            <person name="Shevchenko A."/>
            <person name="Choi S.R."/>
            <person name="Kim H.G."/>
            <person name="Park J.Y."/>
            <person name="Lim Y.P."/>
            <person name="Ludwig-Muller J."/>
            <person name="Dixelius C."/>
        </authorList>
    </citation>
    <scope>NUCLEOTIDE SEQUENCE</scope>
    <source>
        <tissue evidence="8">Potato root galls</tissue>
    </source>
</reference>
<dbReference type="GO" id="GO:0016459">
    <property type="term" value="C:myosin complex"/>
    <property type="evidence" value="ECO:0007669"/>
    <property type="project" value="UniProtKB-KW"/>
</dbReference>
<dbReference type="GO" id="GO:0016020">
    <property type="term" value="C:membrane"/>
    <property type="evidence" value="ECO:0007669"/>
    <property type="project" value="TreeGrafter"/>
</dbReference>
<keyword evidence="2 6" id="KW-0067">ATP-binding</keyword>
<dbReference type="InterPro" id="IPR027417">
    <property type="entry name" value="P-loop_NTPase"/>
</dbReference>
<evidence type="ECO:0000256" key="4">
    <source>
        <dbReference type="ARBA" id="ARBA00023175"/>
    </source>
</evidence>
<dbReference type="InterPro" id="IPR001609">
    <property type="entry name" value="Myosin_head_motor_dom-like"/>
</dbReference>
<dbReference type="SMART" id="SM00242">
    <property type="entry name" value="MYSc"/>
    <property type="match status" value="1"/>
</dbReference>
<dbReference type="EMBL" id="HACM01003738">
    <property type="protein sequence ID" value="CRZ04180.1"/>
    <property type="molecule type" value="Transcribed_RNA"/>
</dbReference>
<evidence type="ECO:0000256" key="1">
    <source>
        <dbReference type="ARBA" id="ARBA00022741"/>
    </source>
</evidence>
<dbReference type="GO" id="GO:0007015">
    <property type="term" value="P:actin filament organization"/>
    <property type="evidence" value="ECO:0007669"/>
    <property type="project" value="TreeGrafter"/>
</dbReference>
<keyword evidence="3 6" id="KW-0518">Myosin</keyword>
<evidence type="ECO:0000256" key="2">
    <source>
        <dbReference type="ARBA" id="ARBA00022840"/>
    </source>
</evidence>